<keyword evidence="2" id="KW-0560">Oxidoreductase</keyword>
<accession>A0A191UFL2</accession>
<feature type="site" description="Important for catalytic activity" evidence="3">
    <location>
        <position position="140"/>
    </location>
</feature>
<dbReference type="STRING" id="1743168.A8O14_06835"/>
<dbReference type="InterPro" id="IPR006180">
    <property type="entry name" value="3-OHacyl-CoA_DH_CS"/>
</dbReference>
<evidence type="ECO:0000259" key="5">
    <source>
        <dbReference type="Pfam" id="PF02737"/>
    </source>
</evidence>
<sequence length="311" mass="34004">MKSVAVIGTGIMGAGIAAGFIAQNIPVVILGRSKEKAEACLDKAITLAKKIGVVGDNATKEEADIKKQQFVGVMEEWQSWDQCSWVIETVAENLELKQKVFQYLDQVVPADIPIGSNSSGFPISKIVEGLTTANRMMGAHYFMPAEVVPLVEIVMGQKTELKYAEQACELYRAIDKKPVLVKKDIPGFLANRIQHALMREALSLVQEGIATPADIDDAVRYSFGFRYAAVGPMTQKEISGWDGMANAAKEIYPSLSNITSLPPKVVQLMADGKTGMKAGEGFRKWTPEEIKTVSDSYSRRLKAAFDVLNIE</sequence>
<dbReference type="EMBL" id="CP015922">
    <property type="protein sequence ID" value="ANI99809.1"/>
    <property type="molecule type" value="Genomic_DNA"/>
</dbReference>
<dbReference type="RefSeq" id="WP_068948817.1">
    <property type="nucleotide sequence ID" value="NZ_CP015922.1"/>
</dbReference>
<evidence type="ECO:0000313" key="7">
    <source>
        <dbReference type="Proteomes" id="UP000078463"/>
    </source>
</evidence>
<protein>
    <submittedName>
        <fullName evidence="6">3-hydroxyacyl-CoA dehydrogenase</fullName>
    </submittedName>
</protein>
<dbReference type="Gene3D" id="1.10.1040.10">
    <property type="entry name" value="N-(1-d-carboxylethyl)-l-norvaline Dehydrogenase, domain 2"/>
    <property type="match status" value="1"/>
</dbReference>
<dbReference type="Pfam" id="PF02737">
    <property type="entry name" value="3HCDH_N"/>
    <property type="match status" value="1"/>
</dbReference>
<dbReference type="Gene3D" id="3.40.50.720">
    <property type="entry name" value="NAD(P)-binding Rossmann-like Domain"/>
    <property type="match status" value="1"/>
</dbReference>
<feature type="domain" description="3-hydroxyacyl-CoA dehydrogenase C-terminal" evidence="4">
    <location>
        <begin position="187"/>
        <end position="285"/>
    </location>
</feature>
<evidence type="ECO:0000256" key="1">
    <source>
        <dbReference type="ARBA" id="ARBA00009463"/>
    </source>
</evidence>
<dbReference type="Pfam" id="PF00725">
    <property type="entry name" value="3HCDH"/>
    <property type="match status" value="1"/>
</dbReference>
<feature type="domain" description="3-hydroxyacyl-CoA dehydrogenase NAD binding" evidence="5">
    <location>
        <begin position="3"/>
        <end position="184"/>
    </location>
</feature>
<dbReference type="PANTHER" id="PTHR48075:SF5">
    <property type="entry name" value="3-HYDROXYBUTYRYL-COA DEHYDROGENASE"/>
    <property type="match status" value="1"/>
</dbReference>
<name>A0A191UFL2_9BURK</name>
<dbReference type="Proteomes" id="UP000078463">
    <property type="component" value="Chromosome"/>
</dbReference>
<dbReference type="SUPFAM" id="SSF48179">
    <property type="entry name" value="6-phosphogluconate dehydrogenase C-terminal domain-like"/>
    <property type="match status" value="1"/>
</dbReference>
<proteinExistence type="inferred from homology"/>
<dbReference type="InterPro" id="IPR008927">
    <property type="entry name" value="6-PGluconate_DH-like_C_sf"/>
</dbReference>
<comment type="similarity">
    <text evidence="1">Belongs to the 3-hydroxyacyl-CoA dehydrogenase family.</text>
</comment>
<dbReference type="InterPro" id="IPR013328">
    <property type="entry name" value="6PGD_dom2"/>
</dbReference>
<dbReference type="PIRSF" id="PIRSF000105">
    <property type="entry name" value="HCDH"/>
    <property type="match status" value="1"/>
</dbReference>
<dbReference type="KEGG" id="pwu:A8O14_06835"/>
<dbReference type="InterPro" id="IPR006176">
    <property type="entry name" value="3-OHacyl-CoA_DH_NAD-bd"/>
</dbReference>
<evidence type="ECO:0000256" key="2">
    <source>
        <dbReference type="ARBA" id="ARBA00023002"/>
    </source>
</evidence>
<evidence type="ECO:0000259" key="4">
    <source>
        <dbReference type="Pfam" id="PF00725"/>
    </source>
</evidence>
<dbReference type="GO" id="GO:0016616">
    <property type="term" value="F:oxidoreductase activity, acting on the CH-OH group of donors, NAD or NADP as acceptor"/>
    <property type="evidence" value="ECO:0007669"/>
    <property type="project" value="InterPro"/>
</dbReference>
<dbReference type="AlphaFoldDB" id="A0A191UFL2"/>
<dbReference type="OrthoDB" id="9803287at2"/>
<keyword evidence="7" id="KW-1185">Reference proteome</keyword>
<dbReference type="InterPro" id="IPR022694">
    <property type="entry name" value="3-OHacyl-CoA_DH"/>
</dbReference>
<dbReference type="GO" id="GO:0070403">
    <property type="term" value="F:NAD+ binding"/>
    <property type="evidence" value="ECO:0007669"/>
    <property type="project" value="InterPro"/>
</dbReference>
<dbReference type="GO" id="GO:0006631">
    <property type="term" value="P:fatty acid metabolic process"/>
    <property type="evidence" value="ECO:0007669"/>
    <property type="project" value="InterPro"/>
</dbReference>
<reference evidence="7" key="1">
    <citation type="submission" date="2016-05" db="EMBL/GenBank/DDBJ databases">
        <title>Polynucleobacter sp. QLW-P1FAT50C-4 genome.</title>
        <authorList>
            <person name="Hahn M.W."/>
        </authorList>
    </citation>
    <scope>NUCLEOTIDE SEQUENCE [LARGE SCALE GENOMIC DNA]</scope>
    <source>
        <strain evidence="7">QLW-P1FAT50C-4</strain>
    </source>
</reference>
<dbReference type="SUPFAM" id="SSF51735">
    <property type="entry name" value="NAD(P)-binding Rossmann-fold domains"/>
    <property type="match status" value="1"/>
</dbReference>
<organism evidence="6 7">
    <name type="scientific">Polynucleobacter wuianus</name>
    <dbReference type="NCBI Taxonomy" id="1743168"/>
    <lineage>
        <taxon>Bacteria</taxon>
        <taxon>Pseudomonadati</taxon>
        <taxon>Pseudomonadota</taxon>
        <taxon>Betaproteobacteria</taxon>
        <taxon>Burkholderiales</taxon>
        <taxon>Burkholderiaceae</taxon>
        <taxon>Polynucleobacter</taxon>
    </lineage>
</organism>
<gene>
    <name evidence="6" type="ORF">A8O14_06835</name>
</gene>
<dbReference type="InterPro" id="IPR006108">
    <property type="entry name" value="3HC_DH_C"/>
</dbReference>
<dbReference type="PANTHER" id="PTHR48075">
    <property type="entry name" value="3-HYDROXYACYL-COA DEHYDROGENASE FAMILY PROTEIN"/>
    <property type="match status" value="1"/>
</dbReference>
<evidence type="ECO:0000256" key="3">
    <source>
        <dbReference type="PIRSR" id="PIRSR000105-1"/>
    </source>
</evidence>
<evidence type="ECO:0000313" key="6">
    <source>
        <dbReference type="EMBL" id="ANI99809.1"/>
    </source>
</evidence>
<dbReference type="InterPro" id="IPR036291">
    <property type="entry name" value="NAD(P)-bd_dom_sf"/>
</dbReference>
<dbReference type="PROSITE" id="PS00067">
    <property type="entry name" value="3HCDH"/>
    <property type="match status" value="1"/>
</dbReference>